<gene>
    <name evidence="2" type="ORF">PGLA1383_LOCUS50278</name>
</gene>
<dbReference type="EMBL" id="CAJNNV010031091">
    <property type="protein sequence ID" value="CAE8634625.1"/>
    <property type="molecule type" value="Genomic_DNA"/>
</dbReference>
<organism evidence="2 3">
    <name type="scientific">Polarella glacialis</name>
    <name type="common">Dinoflagellate</name>
    <dbReference type="NCBI Taxonomy" id="89957"/>
    <lineage>
        <taxon>Eukaryota</taxon>
        <taxon>Sar</taxon>
        <taxon>Alveolata</taxon>
        <taxon>Dinophyceae</taxon>
        <taxon>Suessiales</taxon>
        <taxon>Suessiaceae</taxon>
        <taxon>Polarella</taxon>
    </lineage>
</organism>
<accession>A0A813HAK5</accession>
<evidence type="ECO:0000313" key="2">
    <source>
        <dbReference type="EMBL" id="CAE8634625.1"/>
    </source>
</evidence>
<reference evidence="2" key="1">
    <citation type="submission" date="2021-02" db="EMBL/GenBank/DDBJ databases">
        <authorList>
            <person name="Dougan E. K."/>
            <person name="Rhodes N."/>
            <person name="Thang M."/>
            <person name="Chan C."/>
        </authorList>
    </citation>
    <scope>NUCLEOTIDE SEQUENCE</scope>
</reference>
<dbReference type="Proteomes" id="UP000654075">
    <property type="component" value="Unassembled WGS sequence"/>
</dbReference>
<dbReference type="AlphaFoldDB" id="A0A813HAK5"/>
<name>A0A813HAK5_POLGL</name>
<proteinExistence type="predicted"/>
<evidence type="ECO:0000256" key="1">
    <source>
        <dbReference type="SAM" id="MobiDB-lite"/>
    </source>
</evidence>
<comment type="caution">
    <text evidence="2">The sequence shown here is derived from an EMBL/GenBank/DDBJ whole genome shotgun (WGS) entry which is preliminary data.</text>
</comment>
<feature type="compositionally biased region" description="Acidic residues" evidence="1">
    <location>
        <begin position="37"/>
        <end position="49"/>
    </location>
</feature>
<keyword evidence="3" id="KW-1185">Reference proteome</keyword>
<feature type="non-terminal residue" evidence="2">
    <location>
        <position position="49"/>
    </location>
</feature>
<protein>
    <submittedName>
        <fullName evidence="2">Uncharacterized protein</fullName>
    </submittedName>
</protein>
<evidence type="ECO:0000313" key="3">
    <source>
        <dbReference type="Proteomes" id="UP000654075"/>
    </source>
</evidence>
<sequence length="49" mass="5153">LGDRETERTAVFSWQGPPPPLSTEPALDETGGAEKPADEEEDDAPGGTE</sequence>
<feature type="region of interest" description="Disordered" evidence="1">
    <location>
        <begin position="1"/>
        <end position="49"/>
    </location>
</feature>